<feature type="transmembrane region" description="Helical" evidence="2">
    <location>
        <begin position="29"/>
        <end position="47"/>
    </location>
</feature>
<feature type="transmembrane region" description="Helical" evidence="2">
    <location>
        <begin position="5"/>
        <end position="23"/>
    </location>
</feature>
<proteinExistence type="predicted"/>
<dbReference type="Proteomes" id="UP001595912">
    <property type="component" value="Unassembled WGS sequence"/>
</dbReference>
<accession>A0ABV9W9Q5</accession>
<feature type="transmembrane region" description="Helical" evidence="2">
    <location>
        <begin position="182"/>
        <end position="205"/>
    </location>
</feature>
<keyword evidence="2" id="KW-0812">Transmembrane</keyword>
<feature type="transmembrane region" description="Helical" evidence="2">
    <location>
        <begin position="211"/>
        <end position="231"/>
    </location>
</feature>
<dbReference type="EMBL" id="JBHSIU010000075">
    <property type="protein sequence ID" value="MFC5005460.1"/>
    <property type="molecule type" value="Genomic_DNA"/>
</dbReference>
<dbReference type="RefSeq" id="WP_380126099.1">
    <property type="nucleotide sequence ID" value="NZ_JBHSIU010000075.1"/>
</dbReference>
<keyword evidence="4" id="KW-1185">Reference proteome</keyword>
<feature type="transmembrane region" description="Helical" evidence="2">
    <location>
        <begin position="89"/>
        <end position="110"/>
    </location>
</feature>
<feature type="transmembrane region" description="Helical" evidence="2">
    <location>
        <begin position="150"/>
        <end position="170"/>
    </location>
</feature>
<evidence type="ECO:0000256" key="2">
    <source>
        <dbReference type="SAM" id="Phobius"/>
    </source>
</evidence>
<reference evidence="4" key="1">
    <citation type="journal article" date="2019" name="Int. J. Syst. Evol. Microbiol.">
        <title>The Global Catalogue of Microorganisms (GCM) 10K type strain sequencing project: providing services to taxonomists for standard genome sequencing and annotation.</title>
        <authorList>
            <consortium name="The Broad Institute Genomics Platform"/>
            <consortium name="The Broad Institute Genome Sequencing Center for Infectious Disease"/>
            <person name="Wu L."/>
            <person name="Ma J."/>
        </authorList>
    </citation>
    <scope>NUCLEOTIDE SEQUENCE [LARGE SCALE GENOMIC DNA]</scope>
    <source>
        <strain evidence="4">CGMCC 4.7152</strain>
    </source>
</reference>
<evidence type="ECO:0000313" key="3">
    <source>
        <dbReference type="EMBL" id="MFC5005460.1"/>
    </source>
</evidence>
<organism evidence="3 4">
    <name type="scientific">Dactylosporangium cerinum</name>
    <dbReference type="NCBI Taxonomy" id="1434730"/>
    <lineage>
        <taxon>Bacteria</taxon>
        <taxon>Bacillati</taxon>
        <taxon>Actinomycetota</taxon>
        <taxon>Actinomycetes</taxon>
        <taxon>Micromonosporales</taxon>
        <taxon>Micromonosporaceae</taxon>
        <taxon>Dactylosporangium</taxon>
    </lineage>
</organism>
<evidence type="ECO:0000256" key="1">
    <source>
        <dbReference type="SAM" id="MobiDB-lite"/>
    </source>
</evidence>
<name>A0ABV9W9Q5_9ACTN</name>
<keyword evidence="2" id="KW-0472">Membrane</keyword>
<feature type="transmembrane region" description="Helical" evidence="2">
    <location>
        <begin position="122"/>
        <end position="144"/>
    </location>
</feature>
<evidence type="ECO:0000313" key="4">
    <source>
        <dbReference type="Proteomes" id="UP001595912"/>
    </source>
</evidence>
<comment type="caution">
    <text evidence="3">The sequence shown here is derived from an EMBL/GenBank/DDBJ whole genome shotgun (WGS) entry which is preliminary data.</text>
</comment>
<protein>
    <submittedName>
        <fullName evidence="3">Uncharacterized protein</fullName>
    </submittedName>
</protein>
<feature type="transmembrane region" description="Helical" evidence="2">
    <location>
        <begin position="54"/>
        <end position="77"/>
    </location>
</feature>
<gene>
    <name evidence="3" type="ORF">ACFPIJ_47475</name>
</gene>
<feature type="region of interest" description="Disordered" evidence="1">
    <location>
        <begin position="234"/>
        <end position="262"/>
    </location>
</feature>
<keyword evidence="2" id="KW-1133">Transmembrane helix</keyword>
<sequence length="262" mass="26894">MLGMVINWVTLAYGLFATAVGPVLDHDEVQIAVGGEVVVLALVSLLWSGHRRSLGWGLVVTGAAAPVAMYSTATLYWDDTTLFTSEAFWTAMAIGAVIGAPLVILGVLVLRGTDVPRGPDPWWLPVVRGVIVGGMWAVVLAFRAGDWSDGVVLVYVGGGLALLGLVVALPRRFAVQRRGVGLFLLFIGLAGGAVVVVSAAAVGSHMSTDEAALGLIPAVIVAAIGGLIVALPSRPSKPSPQLPRNDGDERVEGAAAGGPPIP</sequence>